<gene>
    <name evidence="2" type="ORF">NKR19_g5719</name>
</gene>
<evidence type="ECO:0000313" key="3">
    <source>
        <dbReference type="Proteomes" id="UP001174691"/>
    </source>
</evidence>
<organism evidence="2 3">
    <name type="scientific">Coniochaeta hoffmannii</name>
    <dbReference type="NCBI Taxonomy" id="91930"/>
    <lineage>
        <taxon>Eukaryota</taxon>
        <taxon>Fungi</taxon>
        <taxon>Dikarya</taxon>
        <taxon>Ascomycota</taxon>
        <taxon>Pezizomycotina</taxon>
        <taxon>Sordariomycetes</taxon>
        <taxon>Sordariomycetidae</taxon>
        <taxon>Coniochaetales</taxon>
        <taxon>Coniochaetaceae</taxon>
        <taxon>Coniochaeta</taxon>
    </lineage>
</organism>
<evidence type="ECO:0000256" key="1">
    <source>
        <dbReference type="SAM" id="MobiDB-lite"/>
    </source>
</evidence>
<dbReference type="InterPro" id="IPR011990">
    <property type="entry name" value="TPR-like_helical_dom_sf"/>
</dbReference>
<dbReference type="AlphaFoldDB" id="A0AA38VSK6"/>
<dbReference type="Proteomes" id="UP001174691">
    <property type="component" value="Unassembled WGS sequence"/>
</dbReference>
<dbReference type="EMBL" id="JANBVN010000080">
    <property type="protein sequence ID" value="KAJ9149551.1"/>
    <property type="molecule type" value="Genomic_DNA"/>
</dbReference>
<name>A0AA38VSK6_9PEZI</name>
<dbReference type="Gene3D" id="1.25.40.10">
    <property type="entry name" value="Tetratricopeptide repeat domain"/>
    <property type="match status" value="1"/>
</dbReference>
<reference evidence="2" key="1">
    <citation type="submission" date="2022-07" db="EMBL/GenBank/DDBJ databases">
        <title>Fungi with potential for degradation of polypropylene.</title>
        <authorList>
            <person name="Gostincar C."/>
        </authorList>
    </citation>
    <scope>NUCLEOTIDE SEQUENCE</scope>
    <source>
        <strain evidence="2">EXF-13287</strain>
    </source>
</reference>
<accession>A0AA38VSK6</accession>
<feature type="compositionally biased region" description="Basic and acidic residues" evidence="1">
    <location>
        <begin position="20"/>
        <end position="44"/>
    </location>
</feature>
<protein>
    <submittedName>
        <fullName evidence="2">Uncharacterized protein</fullName>
    </submittedName>
</protein>
<comment type="caution">
    <text evidence="2">The sequence shown here is derived from an EMBL/GenBank/DDBJ whole genome shotgun (WGS) entry which is preliminary data.</text>
</comment>
<feature type="region of interest" description="Disordered" evidence="1">
    <location>
        <begin position="1"/>
        <end position="44"/>
    </location>
</feature>
<keyword evidence="3" id="KW-1185">Reference proteome</keyword>
<evidence type="ECO:0000313" key="2">
    <source>
        <dbReference type="EMBL" id="KAJ9149551.1"/>
    </source>
</evidence>
<proteinExistence type="predicted"/>
<sequence>MSQSNPAIQDIDQVNIAVTHEVDESHHRGKSEEARESSKTAAEDGVRLAAGQRLRLRAKYGRAVAESRLEHYGESEKLLHDILEEQAELLLDSDLDFLRSLDELANVYRLWALFGKAKQCN</sequence>